<sequence>MSQPTQPLFCTDCGNQLTSEQYTNLMNGKSVYCEKCGKKFQMQTIHISSSNNSNKEQVFSDLGLNLKKGSKKLGEGTKKIWKGTKRIGSGIKKKIQDSKLSSPSGHSEASPNKKSSNQNSSPRATTASSPRKSPYNSRSDSNYRNEYRRPRMSIFHNDMDAPPLSQKYSYFRRMNLITSTLTMIHLLIYGIIILMSTIPDLQSGDSSTYQSDLLRALIPVGVGIIIFLYDVVWVRKKIESRDLQNYGIDFIIIGILGSIFGKGVGIYLAFKGFIVMFIAITDSAVFSWKYKRSFGDVILSLTNIFASLLGFIILGFTNPYFISLDEIGLIYFFIALGALSIDLVILRSIAKNRRMQDIPLWLGILKLVFGVMACFHFLSGIILVLEGAIITLVALFKNN</sequence>
<feature type="transmembrane region" description="Helical" evidence="2">
    <location>
        <begin position="216"/>
        <end position="234"/>
    </location>
</feature>
<keyword evidence="4" id="KW-1185">Reference proteome</keyword>
<keyword evidence="2" id="KW-1133">Transmembrane helix</keyword>
<proteinExistence type="predicted"/>
<evidence type="ECO:0000313" key="3">
    <source>
        <dbReference type="EMBL" id="UYP45142.1"/>
    </source>
</evidence>
<feature type="transmembrane region" description="Helical" evidence="2">
    <location>
        <begin position="367"/>
        <end position="396"/>
    </location>
</feature>
<protein>
    <submittedName>
        <fullName evidence="3">Uncharacterized protein</fullName>
    </submittedName>
</protein>
<feature type="compositionally biased region" description="Polar residues" evidence="1">
    <location>
        <begin position="98"/>
        <end position="109"/>
    </location>
</feature>
<evidence type="ECO:0000313" key="4">
    <source>
        <dbReference type="Proteomes" id="UP001208689"/>
    </source>
</evidence>
<feature type="transmembrane region" description="Helical" evidence="2">
    <location>
        <begin position="176"/>
        <end position="196"/>
    </location>
</feature>
<organism evidence="3 4">
    <name type="scientific">Candidatus Lokiarchaeum ossiferum</name>
    <dbReference type="NCBI Taxonomy" id="2951803"/>
    <lineage>
        <taxon>Archaea</taxon>
        <taxon>Promethearchaeati</taxon>
        <taxon>Promethearchaeota</taxon>
        <taxon>Promethearchaeia</taxon>
        <taxon>Promethearchaeales</taxon>
        <taxon>Promethearchaeaceae</taxon>
        <taxon>Candidatus Lokiarchaeum</taxon>
    </lineage>
</organism>
<accession>A0ABY6HRX6</accession>
<dbReference type="EMBL" id="CP104013">
    <property type="protein sequence ID" value="UYP45142.1"/>
    <property type="molecule type" value="Genomic_DNA"/>
</dbReference>
<feature type="transmembrane region" description="Helical" evidence="2">
    <location>
        <begin position="246"/>
        <end position="267"/>
    </location>
</feature>
<evidence type="ECO:0000256" key="1">
    <source>
        <dbReference type="SAM" id="MobiDB-lite"/>
    </source>
</evidence>
<feature type="transmembrane region" description="Helical" evidence="2">
    <location>
        <begin position="328"/>
        <end position="346"/>
    </location>
</feature>
<feature type="compositionally biased region" description="Low complexity" evidence="1">
    <location>
        <begin position="110"/>
        <end position="122"/>
    </location>
</feature>
<feature type="region of interest" description="Disordered" evidence="1">
    <location>
        <begin position="85"/>
        <end position="143"/>
    </location>
</feature>
<feature type="transmembrane region" description="Helical" evidence="2">
    <location>
        <begin position="297"/>
        <end position="316"/>
    </location>
</feature>
<evidence type="ECO:0000256" key="2">
    <source>
        <dbReference type="SAM" id="Phobius"/>
    </source>
</evidence>
<feature type="compositionally biased region" description="Polar residues" evidence="1">
    <location>
        <begin position="123"/>
        <end position="140"/>
    </location>
</feature>
<gene>
    <name evidence="3" type="ORF">NEF87_001427</name>
</gene>
<reference evidence="3" key="1">
    <citation type="submission" date="2022-09" db="EMBL/GenBank/DDBJ databases">
        <title>Actin cytoskeleton and complex cell architecture in an #Asgard archaeon.</title>
        <authorList>
            <person name="Ponce Toledo R.I."/>
            <person name="Schleper C."/>
            <person name="Rodrigues Oliveira T."/>
            <person name="Wollweber F."/>
            <person name="Xu J."/>
            <person name="Rittmann S."/>
            <person name="Klingl A."/>
            <person name="Pilhofer M."/>
        </authorList>
    </citation>
    <scope>NUCLEOTIDE SEQUENCE</scope>
    <source>
        <strain evidence="3">B-35</strain>
    </source>
</reference>
<keyword evidence="2" id="KW-0472">Membrane</keyword>
<name>A0ABY6HRX6_9ARCH</name>
<feature type="transmembrane region" description="Helical" evidence="2">
    <location>
        <begin position="273"/>
        <end position="290"/>
    </location>
</feature>
<dbReference type="Proteomes" id="UP001208689">
    <property type="component" value="Chromosome"/>
</dbReference>
<keyword evidence="2" id="KW-0812">Transmembrane</keyword>